<keyword evidence="2" id="KW-1185">Reference proteome</keyword>
<reference evidence="2" key="1">
    <citation type="submission" date="2018-04" db="EMBL/GenBank/DDBJ databases">
        <authorList>
            <person name="Liu S."/>
            <person name="Wang Z."/>
            <person name="Li J."/>
        </authorList>
    </citation>
    <scope>NUCLEOTIDE SEQUENCE [LARGE SCALE GENOMIC DNA]</scope>
    <source>
        <strain evidence="2">2189</strain>
    </source>
</reference>
<proteinExistence type="predicted"/>
<gene>
    <name evidence="1" type="ORF">DF222_05070</name>
</gene>
<dbReference type="Proteomes" id="UP000244989">
    <property type="component" value="Unassembled WGS sequence"/>
</dbReference>
<dbReference type="AlphaFoldDB" id="A0A2U1T7G9"/>
<evidence type="ECO:0000313" key="2">
    <source>
        <dbReference type="Proteomes" id="UP000244989"/>
    </source>
</evidence>
<dbReference type="EMBL" id="QEEZ01000007">
    <property type="protein sequence ID" value="PWC01950.1"/>
    <property type="molecule type" value="Genomic_DNA"/>
</dbReference>
<comment type="caution">
    <text evidence="1">The sequence shown here is derived from an EMBL/GenBank/DDBJ whole genome shotgun (WGS) entry which is preliminary data.</text>
</comment>
<name>A0A2U1T7G9_9CORY</name>
<accession>A0A2U1T7G9</accession>
<organism evidence="1 2">
    <name type="scientific">Corynebacterium yudongzhengii</name>
    <dbReference type="NCBI Taxonomy" id="2080740"/>
    <lineage>
        <taxon>Bacteria</taxon>
        <taxon>Bacillati</taxon>
        <taxon>Actinomycetota</taxon>
        <taxon>Actinomycetes</taxon>
        <taxon>Mycobacteriales</taxon>
        <taxon>Corynebacteriaceae</taxon>
        <taxon>Corynebacterium</taxon>
    </lineage>
</organism>
<protein>
    <submittedName>
        <fullName evidence="1">Uncharacterized protein</fullName>
    </submittedName>
</protein>
<evidence type="ECO:0000313" key="1">
    <source>
        <dbReference type="EMBL" id="PWC01950.1"/>
    </source>
</evidence>
<sequence length="223" mass="24501">MTAPSAPSLKTSASSWCAEMPAAHDYWDRLGVSDDPLIDRTDSAFARGLPSWPTGYERYRIIRTWQSLIIATEGLFPRGLECYLELPHAEGILRGQVEHQWHLSLLSSFASGIATGALLPLPAATALPAPPSAPLNLYGELQGRLIVPVLIDVHVPSRPAHHEGIRYVPLTPITPEEFEHVRAGGLEDVMRIRREAKTHHVVVDSREVTDGFIAQLPASPDSR</sequence>
<dbReference type="KEGG" id="cyz:C3B44_03175"/>